<organism evidence="1">
    <name type="scientific">hydrothermal vent metagenome</name>
    <dbReference type="NCBI Taxonomy" id="652676"/>
    <lineage>
        <taxon>unclassified sequences</taxon>
        <taxon>metagenomes</taxon>
        <taxon>ecological metagenomes</taxon>
    </lineage>
</organism>
<gene>
    <name evidence="1" type="ORF">MNBD_ALPHA11-1263</name>
</gene>
<proteinExistence type="predicted"/>
<dbReference type="EMBL" id="UOEQ01000416">
    <property type="protein sequence ID" value="VAW22392.1"/>
    <property type="molecule type" value="Genomic_DNA"/>
</dbReference>
<evidence type="ECO:0000313" key="1">
    <source>
        <dbReference type="EMBL" id="VAW22392.1"/>
    </source>
</evidence>
<reference evidence="1" key="1">
    <citation type="submission" date="2018-06" db="EMBL/GenBank/DDBJ databases">
        <authorList>
            <person name="Zhirakovskaya E."/>
        </authorList>
    </citation>
    <scope>NUCLEOTIDE SEQUENCE</scope>
</reference>
<accession>A0A3B0U7C5</accession>
<dbReference type="AlphaFoldDB" id="A0A3B0U7C5"/>
<sequence length="39" mass="4724">MWKQLLLGARFVKIVWQTLLIFLNLPVDYFRWGKVTNKS</sequence>
<name>A0A3B0U7C5_9ZZZZ</name>
<protein>
    <submittedName>
        <fullName evidence="1">Uncharacterized protein</fullName>
    </submittedName>
</protein>